<dbReference type="Pfam" id="PF07538">
    <property type="entry name" value="ChW"/>
    <property type="match status" value="9"/>
</dbReference>
<dbReference type="AlphaFoldDB" id="A0A6L5YVF1"/>
<dbReference type="GO" id="GO:0003796">
    <property type="term" value="F:lysozyme activity"/>
    <property type="evidence" value="ECO:0007669"/>
    <property type="project" value="InterPro"/>
</dbReference>
<feature type="compositionally biased region" description="Acidic residues" evidence="2">
    <location>
        <begin position="90"/>
        <end position="104"/>
    </location>
</feature>
<comment type="similarity">
    <text evidence="1">Belongs to the glycosyl hydrolase 25 family.</text>
</comment>
<sequence>MKRRIRRIAIVCAFMLGLTSMPMGTFYAENVTETQQTEPDEAVLETQQEDTEAQFENTENEIGAQLDVDAENEPETQQSEDDAVVVQPESETDASTETVENNDESAECVMNPDMAGDTDLPQDVDGDYEDDPEAGRAMGNVSEDFYNEDELYGIATYSDLTGSAGIVHDSKFNGTTKRSGVDVSSWQGDIDWNQVKAAGIEYAIIRVGYRGLSSGTLAKDKKGIQNLQAAKAAGLKVGVYIFSQAISTSEAQEEADYTINQIAGNAIDLPIVIDYEYGAGNSGRLYDAHLSADAATSVVNAFCERVQSRGYYGMVYANKSMLEAQLNASDISSKYLVWLANYTNQTGYSGNYRFWQYTSTGSVPGISGNVDMDVWYDNGTLMGGGYDSDSDVSYSTHVQTIGWQNAVSNGVSAGTTGKGLRLEALKINLGSKKYSGGITYCAHVQGIGWQNWVSDGQMAGTTGQGARLEAIRVKLTGEMAKHYDVYYRVHAQNIGWMGWTLNGAASGTQGYSYRLEALQIVLVEKGKSAPGSTKNPFRATRIKYNTHVQNVGWGSEVNESDVSGSTGKGLRLEALNIHLINQEYSGSVQYLAHIQNVGWETDWKQNGQTDGTIGKSARLEAVRIRLTGEMAKHYDIYYRVHAQNIGWMGWTLNGAAAGTQGYSYRLEAIQIVLVEKGKSAPGSTKNPFRCTRIKYSTHIQGTGWGNDVNESDISGSTGKGLRLEALKIHLLNPMYNGGVQYQTHIQNVGWGQGWKQNGQMAGTTGKAARVEAVKIQLTGEMAKHYDIYYRVHAQNIGWMGWAKNGQAAGTEGYSYRLEAIQIVLVDKGGNAPGTTKDTFRKK</sequence>
<protein>
    <recommendedName>
        <fullName evidence="6">Lysozyme</fullName>
    </recommendedName>
</protein>
<reference evidence="4 5" key="1">
    <citation type="submission" date="2019-08" db="EMBL/GenBank/DDBJ databases">
        <title>In-depth cultivation of the pig gut microbiome towards novel bacterial diversity and tailored functional studies.</title>
        <authorList>
            <person name="Wylensek D."/>
            <person name="Hitch T.C.A."/>
            <person name="Clavel T."/>
        </authorList>
    </citation>
    <scope>NUCLEOTIDE SEQUENCE [LARGE SCALE GENOMIC DNA]</scope>
    <source>
        <strain evidence="4 5">MUC/MUC-530-WT-4D</strain>
    </source>
</reference>
<dbReference type="GO" id="GO:0016052">
    <property type="term" value="P:carbohydrate catabolic process"/>
    <property type="evidence" value="ECO:0007669"/>
    <property type="project" value="TreeGrafter"/>
</dbReference>
<comment type="caution">
    <text evidence="4">The sequence shown here is derived from an EMBL/GenBank/DDBJ whole genome shotgun (WGS) entry which is preliminary data.</text>
</comment>
<accession>A0A6L5YVF1</accession>
<dbReference type="SUPFAM" id="SSF51445">
    <property type="entry name" value="(Trans)glycosidases"/>
    <property type="match status" value="1"/>
</dbReference>
<dbReference type="CDD" id="cd06414">
    <property type="entry name" value="GH25_LytC-like"/>
    <property type="match status" value="1"/>
</dbReference>
<dbReference type="PANTHER" id="PTHR34135">
    <property type="entry name" value="LYSOZYME"/>
    <property type="match status" value="1"/>
</dbReference>
<organism evidence="4 5">
    <name type="scientific">Roseburia porci</name>
    <dbReference type="NCBI Taxonomy" id="2605790"/>
    <lineage>
        <taxon>Bacteria</taxon>
        <taxon>Bacillati</taxon>
        <taxon>Bacillota</taxon>
        <taxon>Clostridia</taxon>
        <taxon>Lachnospirales</taxon>
        <taxon>Lachnospiraceae</taxon>
        <taxon>Roseburia</taxon>
    </lineage>
</organism>
<evidence type="ECO:0000256" key="2">
    <source>
        <dbReference type="SAM" id="MobiDB-lite"/>
    </source>
</evidence>
<dbReference type="RefSeq" id="WP_154430935.1">
    <property type="nucleotide sequence ID" value="NZ_VUNI01000032.1"/>
</dbReference>
<feature type="compositionally biased region" description="Acidic residues" evidence="2">
    <location>
        <begin position="38"/>
        <end position="53"/>
    </location>
</feature>
<evidence type="ECO:0000313" key="5">
    <source>
        <dbReference type="Proteomes" id="UP000474024"/>
    </source>
</evidence>
<evidence type="ECO:0000256" key="1">
    <source>
        <dbReference type="ARBA" id="ARBA00010646"/>
    </source>
</evidence>
<dbReference type="GO" id="GO:0016998">
    <property type="term" value="P:cell wall macromolecule catabolic process"/>
    <property type="evidence" value="ECO:0007669"/>
    <property type="project" value="InterPro"/>
</dbReference>
<dbReference type="Proteomes" id="UP000474024">
    <property type="component" value="Unassembled WGS sequence"/>
</dbReference>
<dbReference type="GO" id="GO:0009253">
    <property type="term" value="P:peptidoglycan catabolic process"/>
    <property type="evidence" value="ECO:0007669"/>
    <property type="project" value="InterPro"/>
</dbReference>
<gene>
    <name evidence="4" type="ORF">FYJ75_13370</name>
</gene>
<dbReference type="InterPro" id="IPR017853">
    <property type="entry name" value="GH"/>
</dbReference>
<proteinExistence type="inferred from homology"/>
<evidence type="ECO:0000256" key="3">
    <source>
        <dbReference type="SAM" id="SignalP"/>
    </source>
</evidence>
<name>A0A6L5YVF1_9FIRM</name>
<dbReference type="EMBL" id="VUNI01000032">
    <property type="protein sequence ID" value="MST75966.1"/>
    <property type="molecule type" value="Genomic_DNA"/>
</dbReference>
<feature type="chain" id="PRO_5039336173" description="Lysozyme" evidence="3">
    <location>
        <begin position="28"/>
        <end position="842"/>
    </location>
</feature>
<keyword evidence="3" id="KW-0732">Signal</keyword>
<dbReference type="SMART" id="SM00728">
    <property type="entry name" value="ChW"/>
    <property type="match status" value="9"/>
</dbReference>
<feature type="compositionally biased region" description="Acidic residues" evidence="2">
    <location>
        <begin position="71"/>
        <end position="83"/>
    </location>
</feature>
<dbReference type="PANTHER" id="PTHR34135:SF2">
    <property type="entry name" value="LYSOZYME"/>
    <property type="match status" value="1"/>
</dbReference>
<evidence type="ECO:0008006" key="6">
    <source>
        <dbReference type="Google" id="ProtNLM"/>
    </source>
</evidence>
<feature type="region of interest" description="Disordered" evidence="2">
    <location>
        <begin position="33"/>
        <end position="55"/>
    </location>
</feature>
<dbReference type="InterPro" id="IPR002053">
    <property type="entry name" value="Glyco_hydro_25"/>
</dbReference>
<keyword evidence="5" id="KW-1185">Reference proteome</keyword>
<dbReference type="InterPro" id="IPR006637">
    <property type="entry name" value="ChW"/>
</dbReference>
<dbReference type="Gene3D" id="3.20.20.80">
    <property type="entry name" value="Glycosidases"/>
    <property type="match status" value="1"/>
</dbReference>
<feature type="region of interest" description="Disordered" evidence="2">
    <location>
        <begin position="71"/>
        <end position="104"/>
    </location>
</feature>
<dbReference type="PROSITE" id="PS51904">
    <property type="entry name" value="GLYCOSYL_HYDROL_F25_2"/>
    <property type="match status" value="1"/>
</dbReference>
<evidence type="ECO:0000313" key="4">
    <source>
        <dbReference type="EMBL" id="MST75966.1"/>
    </source>
</evidence>
<dbReference type="Pfam" id="PF01183">
    <property type="entry name" value="Glyco_hydro_25"/>
    <property type="match status" value="1"/>
</dbReference>
<feature type="signal peptide" evidence="3">
    <location>
        <begin position="1"/>
        <end position="27"/>
    </location>
</feature>